<feature type="non-terminal residue" evidence="2">
    <location>
        <position position="124"/>
    </location>
</feature>
<feature type="compositionally biased region" description="Basic and acidic residues" evidence="1">
    <location>
        <begin position="1"/>
        <end position="17"/>
    </location>
</feature>
<gene>
    <name evidence="2" type="ORF">QQF64_013429</name>
</gene>
<feature type="compositionally biased region" description="Polar residues" evidence="1">
    <location>
        <begin position="49"/>
        <end position="63"/>
    </location>
</feature>
<name>A0ABR3LR45_9TELE</name>
<sequence>MAGDKEGRASVGNEKRNTKISTCPPTFTIQPDRTGEDLQEGIAEDPQIQRPNNPGTKITSGSHSWHKEWRETERVSTCMPDLNLCQAEDWQSSWHQPREEATPRPFLGPHKQQQSREQGSQREQ</sequence>
<evidence type="ECO:0000256" key="1">
    <source>
        <dbReference type="SAM" id="MobiDB-lite"/>
    </source>
</evidence>
<feature type="region of interest" description="Disordered" evidence="1">
    <location>
        <begin position="90"/>
        <end position="124"/>
    </location>
</feature>
<evidence type="ECO:0000313" key="3">
    <source>
        <dbReference type="Proteomes" id="UP001558613"/>
    </source>
</evidence>
<organism evidence="2 3">
    <name type="scientific">Cirrhinus molitorella</name>
    <name type="common">mud carp</name>
    <dbReference type="NCBI Taxonomy" id="172907"/>
    <lineage>
        <taxon>Eukaryota</taxon>
        <taxon>Metazoa</taxon>
        <taxon>Chordata</taxon>
        <taxon>Craniata</taxon>
        <taxon>Vertebrata</taxon>
        <taxon>Euteleostomi</taxon>
        <taxon>Actinopterygii</taxon>
        <taxon>Neopterygii</taxon>
        <taxon>Teleostei</taxon>
        <taxon>Ostariophysi</taxon>
        <taxon>Cypriniformes</taxon>
        <taxon>Cyprinidae</taxon>
        <taxon>Labeoninae</taxon>
        <taxon>Labeonini</taxon>
        <taxon>Cirrhinus</taxon>
    </lineage>
</organism>
<reference evidence="2 3" key="1">
    <citation type="submission" date="2023-09" db="EMBL/GenBank/DDBJ databases">
        <authorList>
            <person name="Wang M."/>
        </authorList>
    </citation>
    <scope>NUCLEOTIDE SEQUENCE [LARGE SCALE GENOMIC DNA]</scope>
    <source>
        <strain evidence="2">GT-2023</strain>
        <tissue evidence="2">Liver</tissue>
    </source>
</reference>
<keyword evidence="3" id="KW-1185">Reference proteome</keyword>
<accession>A0ABR3LR45</accession>
<feature type="compositionally biased region" description="Polar residues" evidence="1">
    <location>
        <begin position="19"/>
        <end position="31"/>
    </location>
</feature>
<proteinExistence type="predicted"/>
<evidence type="ECO:0000313" key="2">
    <source>
        <dbReference type="EMBL" id="KAL1255368.1"/>
    </source>
</evidence>
<feature type="region of interest" description="Disordered" evidence="1">
    <location>
        <begin position="1"/>
        <end position="68"/>
    </location>
</feature>
<protein>
    <submittedName>
        <fullName evidence="2">Uncharacterized protein</fullName>
    </submittedName>
</protein>
<dbReference type="Proteomes" id="UP001558613">
    <property type="component" value="Unassembled WGS sequence"/>
</dbReference>
<dbReference type="EMBL" id="JAYMGO010000019">
    <property type="protein sequence ID" value="KAL1255368.1"/>
    <property type="molecule type" value="Genomic_DNA"/>
</dbReference>
<comment type="caution">
    <text evidence="2">The sequence shown here is derived from an EMBL/GenBank/DDBJ whole genome shotgun (WGS) entry which is preliminary data.</text>
</comment>